<dbReference type="PATRIC" id="fig|1430899.3.peg.2582"/>
<keyword evidence="3" id="KW-1185">Reference proteome</keyword>
<reference evidence="2 3" key="1">
    <citation type="journal article" date="2015" name="Genome Biol. Evol.">
        <title>Comparative Genomics of Listeria Sensu Lato: Genus-Wide Differences in Evolutionary Dynamics and the Progressive Gain of Complex, Potentially Pathogenicity-Related Traits through Lateral Gene Transfer.</title>
        <authorList>
            <person name="Chiara M."/>
            <person name="Caruso M."/>
            <person name="D'Erchia A.M."/>
            <person name="Manzari C."/>
            <person name="Fraccalvieri R."/>
            <person name="Goffredo E."/>
            <person name="Latorre L."/>
            <person name="Miccolupo A."/>
            <person name="Padalino I."/>
            <person name="Santagada G."/>
            <person name="Chiocco D."/>
            <person name="Pesole G."/>
            <person name="Horner D.S."/>
            <person name="Parisi A."/>
        </authorList>
    </citation>
    <scope>NUCLEOTIDE SEQUENCE [LARGE SCALE GENOMIC DNA]</scope>
    <source>
        <strain evidence="2 3">1991</strain>
    </source>
</reference>
<accession>A0A0J8GAJ9</accession>
<comment type="caution">
    <text evidence="2">The sequence shown here is derived from an EMBL/GenBank/DDBJ whole genome shotgun (WGS) entry which is preliminary data.</text>
</comment>
<keyword evidence="1" id="KW-0472">Membrane</keyword>
<evidence type="ECO:0000313" key="3">
    <source>
        <dbReference type="Proteomes" id="UP000052258"/>
    </source>
</evidence>
<keyword evidence="1" id="KW-0812">Transmembrane</keyword>
<sequence>MDSYHFIPNLFVYCRFESFFLFLFGNINQKRTYLAGC</sequence>
<gene>
    <name evidence="2" type="ORF">X560_2531</name>
</gene>
<feature type="transmembrane region" description="Helical" evidence="1">
    <location>
        <begin position="6"/>
        <end position="24"/>
    </location>
</feature>
<protein>
    <submittedName>
        <fullName evidence="2">Uncharacterized protein</fullName>
    </submittedName>
</protein>
<evidence type="ECO:0000313" key="2">
    <source>
        <dbReference type="EMBL" id="KMT57833.1"/>
    </source>
</evidence>
<evidence type="ECO:0000256" key="1">
    <source>
        <dbReference type="SAM" id="Phobius"/>
    </source>
</evidence>
<organism evidence="2 3">
    <name type="scientific">Listeria fleischmannii 1991</name>
    <dbReference type="NCBI Taxonomy" id="1430899"/>
    <lineage>
        <taxon>Bacteria</taxon>
        <taxon>Bacillati</taxon>
        <taxon>Bacillota</taxon>
        <taxon>Bacilli</taxon>
        <taxon>Bacillales</taxon>
        <taxon>Listeriaceae</taxon>
        <taxon>Listeria</taxon>
    </lineage>
</organism>
<dbReference type="EMBL" id="AZHO01000038">
    <property type="protein sequence ID" value="KMT57833.1"/>
    <property type="molecule type" value="Genomic_DNA"/>
</dbReference>
<proteinExistence type="predicted"/>
<keyword evidence="1" id="KW-1133">Transmembrane helix</keyword>
<name>A0A0J8GAJ9_9LIST</name>
<dbReference type="Proteomes" id="UP000052258">
    <property type="component" value="Unassembled WGS sequence"/>
</dbReference>
<dbReference type="AlphaFoldDB" id="A0A0J8GAJ9"/>